<evidence type="ECO:0000313" key="6">
    <source>
        <dbReference type="Proteomes" id="UP000184245"/>
    </source>
</evidence>
<keyword evidence="6" id="KW-1185">Reference proteome</keyword>
<dbReference type="EMBL" id="FQVI01000008">
    <property type="protein sequence ID" value="SHE90185.1"/>
    <property type="molecule type" value="Genomic_DNA"/>
</dbReference>
<dbReference type="InterPro" id="IPR002052">
    <property type="entry name" value="DNA_methylase_N6_adenine_CS"/>
</dbReference>
<accession>A0A1M4X9Z4</accession>
<dbReference type="PROSITE" id="PS51143">
    <property type="entry name" value="MT_A70"/>
    <property type="match status" value="1"/>
</dbReference>
<dbReference type="RefSeq" id="WP_003510917.1">
    <property type="nucleotide sequence ID" value="NZ_FQVI01000008.1"/>
</dbReference>
<name>A0A1M4X9Z4_9CLOT</name>
<evidence type="ECO:0000256" key="1">
    <source>
        <dbReference type="ARBA" id="ARBA00022603"/>
    </source>
</evidence>
<dbReference type="PANTHER" id="PTHR12829">
    <property type="entry name" value="N6-ADENOSINE-METHYLTRANSFERASE"/>
    <property type="match status" value="1"/>
</dbReference>
<dbReference type="InterPro" id="IPR007757">
    <property type="entry name" value="MT-A70-like"/>
</dbReference>
<dbReference type="PROSITE" id="PS00092">
    <property type="entry name" value="N6_MTASE"/>
    <property type="match status" value="1"/>
</dbReference>
<dbReference type="Proteomes" id="UP000184245">
    <property type="component" value="Unassembled WGS sequence"/>
</dbReference>
<dbReference type="GO" id="GO:0032259">
    <property type="term" value="P:methylation"/>
    <property type="evidence" value="ECO:0007669"/>
    <property type="project" value="UniProtKB-KW"/>
</dbReference>
<dbReference type="PANTHER" id="PTHR12829:SF7">
    <property type="entry name" value="N6-ADENOSINE-METHYLTRANSFERASE CATALYTIC SUBUNIT"/>
    <property type="match status" value="1"/>
</dbReference>
<protein>
    <submittedName>
        <fullName evidence="5">N6-adenosine-specific RNA methylase IME4</fullName>
    </submittedName>
</protein>
<evidence type="ECO:0000313" key="5">
    <source>
        <dbReference type="EMBL" id="SHE90185.1"/>
    </source>
</evidence>
<dbReference type="STRING" id="1122155.SAMN02745158_01901"/>
<comment type="similarity">
    <text evidence="4">Belongs to the MT-A70-like family.</text>
</comment>
<dbReference type="Pfam" id="PF05063">
    <property type="entry name" value="MT-A70"/>
    <property type="match status" value="1"/>
</dbReference>
<dbReference type="AlphaFoldDB" id="A0A1M4X9Z4"/>
<organism evidence="5 6">
    <name type="scientific">Lactonifactor longoviformis DSM 17459</name>
    <dbReference type="NCBI Taxonomy" id="1122155"/>
    <lineage>
        <taxon>Bacteria</taxon>
        <taxon>Bacillati</taxon>
        <taxon>Bacillota</taxon>
        <taxon>Clostridia</taxon>
        <taxon>Eubacteriales</taxon>
        <taxon>Clostridiaceae</taxon>
        <taxon>Lactonifactor</taxon>
    </lineage>
</organism>
<dbReference type="OrthoDB" id="9800596at2"/>
<proteinExistence type="inferred from homology"/>
<dbReference type="GO" id="GO:0003676">
    <property type="term" value="F:nucleic acid binding"/>
    <property type="evidence" value="ECO:0007669"/>
    <property type="project" value="InterPro"/>
</dbReference>
<reference evidence="5 6" key="1">
    <citation type="submission" date="2016-11" db="EMBL/GenBank/DDBJ databases">
        <authorList>
            <person name="Jaros S."/>
            <person name="Januszkiewicz K."/>
            <person name="Wedrychowicz H."/>
        </authorList>
    </citation>
    <scope>NUCLEOTIDE SEQUENCE [LARGE SCALE GENOMIC DNA]</scope>
    <source>
        <strain evidence="5 6">DSM 17459</strain>
    </source>
</reference>
<keyword evidence="2" id="KW-0808">Transferase</keyword>
<keyword evidence="1 5" id="KW-0489">Methyltransferase</keyword>
<dbReference type="GO" id="GO:0008168">
    <property type="term" value="F:methyltransferase activity"/>
    <property type="evidence" value="ECO:0007669"/>
    <property type="project" value="UniProtKB-KW"/>
</dbReference>
<keyword evidence="3" id="KW-0949">S-adenosyl-L-methionine</keyword>
<sequence>MEKKYNVIYADPPWSYKVWSKKGAGRSAESHYPTMSIEAIKALPVSRIAAGDCALFLWITFPMLREGWAVMDAWGFTFKTVAFVWVKQCRKSDNIFTGMGYWTRANAEICLLATRGHPKRAARDVKQVILSHVEEHSKKPDEARHRIETLMGDVPRIELFARQATPGWDVWGNEVASDIQLAERS</sequence>
<evidence type="ECO:0000256" key="2">
    <source>
        <dbReference type="ARBA" id="ARBA00022679"/>
    </source>
</evidence>
<dbReference type="InterPro" id="IPR029063">
    <property type="entry name" value="SAM-dependent_MTases_sf"/>
</dbReference>
<evidence type="ECO:0000256" key="3">
    <source>
        <dbReference type="ARBA" id="ARBA00022691"/>
    </source>
</evidence>
<evidence type="ECO:0000256" key="4">
    <source>
        <dbReference type="PROSITE-ProRule" id="PRU00489"/>
    </source>
</evidence>
<gene>
    <name evidence="5" type="ORF">SAMN02745158_01901</name>
</gene>
<dbReference type="SUPFAM" id="SSF53335">
    <property type="entry name" value="S-adenosyl-L-methionine-dependent methyltransferases"/>
    <property type="match status" value="1"/>
</dbReference>